<dbReference type="Proteomes" id="UP000667349">
    <property type="component" value="Unassembled WGS sequence"/>
</dbReference>
<name>A0A836JJR2_9HYME</name>
<evidence type="ECO:0000256" key="4">
    <source>
        <dbReference type="SAM" id="MobiDB-lite"/>
    </source>
</evidence>
<reference evidence="6" key="1">
    <citation type="submission" date="2020-02" db="EMBL/GenBank/DDBJ databases">
        <title>Relaxed selection underlies rapid genomic changes in the transitions from sociality to social parasitism in ants.</title>
        <authorList>
            <person name="Bi X."/>
        </authorList>
    </citation>
    <scope>NUCLEOTIDE SEQUENCE</scope>
    <source>
        <strain evidence="6">BGI-DK2013a</strain>
        <tissue evidence="6">Whole body</tissue>
    </source>
</reference>
<proteinExistence type="inferred from homology"/>
<feature type="compositionally biased region" description="Basic residues" evidence="4">
    <location>
        <begin position="226"/>
        <end position="236"/>
    </location>
</feature>
<dbReference type="Gene3D" id="3.30.110.20">
    <property type="entry name" value="Alba-like domain"/>
    <property type="match status" value="1"/>
</dbReference>
<feature type="domain" description="DNA/RNA-binding protein Alba-like" evidence="5">
    <location>
        <begin position="53"/>
        <end position="103"/>
    </location>
</feature>
<feature type="non-terminal residue" evidence="6">
    <location>
        <position position="1"/>
    </location>
</feature>
<evidence type="ECO:0000313" key="6">
    <source>
        <dbReference type="EMBL" id="KAG5314376.1"/>
    </source>
</evidence>
<organism evidence="6 7">
    <name type="scientific">Acromyrmex insinuator</name>
    <dbReference type="NCBI Taxonomy" id="230686"/>
    <lineage>
        <taxon>Eukaryota</taxon>
        <taxon>Metazoa</taxon>
        <taxon>Ecdysozoa</taxon>
        <taxon>Arthropoda</taxon>
        <taxon>Hexapoda</taxon>
        <taxon>Insecta</taxon>
        <taxon>Pterygota</taxon>
        <taxon>Neoptera</taxon>
        <taxon>Endopterygota</taxon>
        <taxon>Hymenoptera</taxon>
        <taxon>Apocrita</taxon>
        <taxon>Aculeata</taxon>
        <taxon>Formicoidea</taxon>
        <taxon>Formicidae</taxon>
        <taxon>Myrmicinae</taxon>
        <taxon>Acromyrmex</taxon>
    </lineage>
</organism>
<dbReference type="GO" id="GO:0000172">
    <property type="term" value="C:ribonuclease MRP complex"/>
    <property type="evidence" value="ECO:0007669"/>
    <property type="project" value="TreeGrafter"/>
</dbReference>
<evidence type="ECO:0000256" key="3">
    <source>
        <dbReference type="ARBA" id="ARBA00023242"/>
    </source>
</evidence>
<accession>A0A836JJR2</accession>
<feature type="region of interest" description="Disordered" evidence="4">
    <location>
        <begin position="222"/>
        <end position="253"/>
    </location>
</feature>
<dbReference type="PANTHER" id="PTHR13516">
    <property type="entry name" value="RIBONUCLEASE P SUBUNIT P25"/>
    <property type="match status" value="1"/>
</dbReference>
<protein>
    <submittedName>
        <fullName evidence="6">RP25L protein</fullName>
    </submittedName>
</protein>
<dbReference type="PANTHER" id="PTHR13516:SF4">
    <property type="entry name" value="FI09323P"/>
    <property type="match status" value="1"/>
</dbReference>
<gene>
    <name evidence="6" type="primary">Rpp25l</name>
    <name evidence="6" type="ORF">G6Z75_0013395</name>
</gene>
<sequence length="253" mass="29032">KMTFILYKFQMGRSKWKKKIQQEKSTVRQTEESTNTKVPIHNLPEKFLWMHRNVLGYAMKEFPSYNSIIWTGTGNGIAKTISCAEIFKRKYENLHQVTKLCYVSSEKSKEDTVKAHRIPEVHILLTKDIKDTTELGYQAPGDSGRFLRNENATESKMTITTESTDDMKMDTTAESTGDVNRDIRTKNTDDVKIDTTESTSDVKTGIIEGTIENTGDVSCIDEQSRIMKKNKKRKKNKAIENAELPSKKKKHRN</sequence>
<dbReference type="GO" id="GO:0003723">
    <property type="term" value="F:RNA binding"/>
    <property type="evidence" value="ECO:0007669"/>
    <property type="project" value="TreeGrafter"/>
</dbReference>
<dbReference type="EMBL" id="JAANHZ010000196">
    <property type="protein sequence ID" value="KAG5314376.1"/>
    <property type="molecule type" value="Genomic_DNA"/>
</dbReference>
<evidence type="ECO:0000256" key="1">
    <source>
        <dbReference type="ARBA" id="ARBA00004123"/>
    </source>
</evidence>
<evidence type="ECO:0000313" key="7">
    <source>
        <dbReference type="Proteomes" id="UP000667349"/>
    </source>
</evidence>
<evidence type="ECO:0000256" key="2">
    <source>
        <dbReference type="ARBA" id="ARBA00008018"/>
    </source>
</evidence>
<keyword evidence="7" id="KW-1185">Reference proteome</keyword>
<dbReference type="InterPro" id="IPR002775">
    <property type="entry name" value="DNA/RNA-bd_Alba-like"/>
</dbReference>
<dbReference type="InterPro" id="IPR051958">
    <property type="entry name" value="Alba-like_NAB"/>
</dbReference>
<dbReference type="Pfam" id="PF01918">
    <property type="entry name" value="Alba"/>
    <property type="match status" value="1"/>
</dbReference>
<comment type="subcellular location">
    <subcellularLocation>
        <location evidence="1">Nucleus</location>
    </subcellularLocation>
</comment>
<comment type="caution">
    <text evidence="6">The sequence shown here is derived from an EMBL/GenBank/DDBJ whole genome shotgun (WGS) entry which is preliminary data.</text>
</comment>
<dbReference type="GO" id="GO:0001682">
    <property type="term" value="P:tRNA 5'-leader removal"/>
    <property type="evidence" value="ECO:0007669"/>
    <property type="project" value="TreeGrafter"/>
</dbReference>
<dbReference type="GO" id="GO:0005634">
    <property type="term" value="C:nucleus"/>
    <property type="evidence" value="ECO:0007669"/>
    <property type="project" value="UniProtKB-SubCell"/>
</dbReference>
<comment type="similarity">
    <text evidence="2">Belongs to the histone-like Alba family.</text>
</comment>
<evidence type="ECO:0000259" key="5">
    <source>
        <dbReference type="Pfam" id="PF01918"/>
    </source>
</evidence>
<dbReference type="InterPro" id="IPR036882">
    <property type="entry name" value="Alba-like_dom_sf"/>
</dbReference>
<dbReference type="SUPFAM" id="SSF82704">
    <property type="entry name" value="AlbA-like"/>
    <property type="match status" value="1"/>
</dbReference>
<feature type="non-terminal residue" evidence="6">
    <location>
        <position position="253"/>
    </location>
</feature>
<keyword evidence="3" id="KW-0539">Nucleus</keyword>
<dbReference type="AlphaFoldDB" id="A0A836JJR2"/>